<organism evidence="1 2">
    <name type="scientific">Achromobacter animicus</name>
    <dbReference type="NCBI Taxonomy" id="1389935"/>
    <lineage>
        <taxon>Bacteria</taxon>
        <taxon>Pseudomonadati</taxon>
        <taxon>Pseudomonadota</taxon>
        <taxon>Betaproteobacteria</taxon>
        <taxon>Burkholderiales</taxon>
        <taxon>Alcaligenaceae</taxon>
        <taxon>Achromobacter</taxon>
    </lineage>
</organism>
<reference evidence="1 2" key="1">
    <citation type="submission" date="2020-04" db="EMBL/GenBank/DDBJ databases">
        <authorList>
            <person name="De Canck E."/>
        </authorList>
    </citation>
    <scope>NUCLEOTIDE SEQUENCE [LARGE SCALE GENOMIC DNA]</scope>
    <source>
        <strain evidence="1 2">LMG 26690</strain>
    </source>
</reference>
<dbReference type="Proteomes" id="UP000494214">
    <property type="component" value="Unassembled WGS sequence"/>
</dbReference>
<evidence type="ECO:0000313" key="2">
    <source>
        <dbReference type="Proteomes" id="UP000494214"/>
    </source>
</evidence>
<protein>
    <submittedName>
        <fullName evidence="1">Uncharacterized protein</fullName>
    </submittedName>
</protein>
<gene>
    <name evidence="1" type="ORF">LMG26690_01303</name>
</gene>
<proteinExistence type="predicted"/>
<dbReference type="AlphaFoldDB" id="A0A6S6ZE00"/>
<sequence length="70" mass="8143">MNGRKVVWFKVNEVELHFIAVLEIREPPVTCRHQPPLHLKVNLNRTLSFVATQDYKRVGAFCIAISLLER</sequence>
<accession>A0A6S6ZE00</accession>
<name>A0A6S6ZE00_9BURK</name>
<dbReference type="EMBL" id="CADIJM010000002">
    <property type="protein sequence ID" value="CAB3675518.1"/>
    <property type="molecule type" value="Genomic_DNA"/>
</dbReference>
<evidence type="ECO:0000313" key="1">
    <source>
        <dbReference type="EMBL" id="CAB3675518.1"/>
    </source>
</evidence>
<keyword evidence="2" id="KW-1185">Reference proteome</keyword>